<dbReference type="RefSeq" id="WP_096828360.1">
    <property type="nucleotide sequence ID" value="NZ_NXIB02000080.1"/>
</dbReference>
<sequence length="837" mass="92248">MNSQKYKIQALIAEIDEVLSKPVPRLPWTGSIDLVHQRQLLERVRTYLVLPDSKLVVAHKQANSPKSPPPPVPVPKVPLATTNQQSATEQILQAVTGEICHLRESLTGPLEADIQALREEQQALVQEIKLLEVKRQQQQSLAQQQANQQQIISEFLQAVTSRLQETLVADVSPSQASNLDNQYAASASDSLEGNQQTVEHLRMTSAERLEAMQRFEAEADRLLMRLDSTMNIVFEALQENLETYQGSLSQGLERMHGLGQQSEMMFTALVNHLAQELGREASSYVQQPTILSNLESATLTSQMVSNTAQIELSGETPMAEGALADGSNETFQEQERFPYAGTELSPQFGELRRDRTPAAISLPDLEENLFGSAPQSDRPTTAFPGTQSEPESAQTDEDIEELRRDRTFAAISLPDLEENLFGSAPQSDRPTTAFPGHESEPESAQTDEDLEDVYANLFLGEEVAELDLEDFIIENTATATEIELVRSETQPVNASYESLNNSEDLFSNLVDEEELVHQNQEVVETNEPINGTFTLFQNLLDEDDSVEDYRVNENLEFGIANSVEELTLDTPDLVKQEEVVKLALFPQPTAPMVEPQIDADDRENAENTPKGREISDTSAGDQTLAAPPSLSRTAEISSTSQNLPPQNQTERSASTSSNVAPGDVYIQASPDENLLPVEQENEEDVDRSLNLDNDILEQLESDLYSLEGLPNSSSLRSQPSATLNSGFLVDASDSGAENPFAKLAEEELGTLEDLFPDMLELSSEDEIDEILTLEDELDVELLAQEEDENVSLDDILASLIEADQASAQISGDTQKLGSNSPESQKKNTLSRSPVKQN</sequence>
<keyword evidence="3" id="KW-1185">Reference proteome</keyword>
<feature type="region of interest" description="Disordered" evidence="1">
    <location>
        <begin position="417"/>
        <end position="447"/>
    </location>
</feature>
<evidence type="ECO:0000313" key="2">
    <source>
        <dbReference type="EMBL" id="PHX54744.1"/>
    </source>
</evidence>
<accession>A0A2G4EZ01</accession>
<dbReference type="OrthoDB" id="526781at2"/>
<feature type="compositionally biased region" description="Polar residues" evidence="1">
    <location>
        <begin position="373"/>
        <end position="393"/>
    </location>
</feature>
<dbReference type="EMBL" id="NXIB02000080">
    <property type="protein sequence ID" value="PHX54744.1"/>
    <property type="molecule type" value="Genomic_DNA"/>
</dbReference>
<organism evidence="2 3">
    <name type="scientific">Tychonema bourrellyi FEM_GT703</name>
    <dbReference type="NCBI Taxonomy" id="2040638"/>
    <lineage>
        <taxon>Bacteria</taxon>
        <taxon>Bacillati</taxon>
        <taxon>Cyanobacteriota</taxon>
        <taxon>Cyanophyceae</taxon>
        <taxon>Oscillatoriophycideae</taxon>
        <taxon>Oscillatoriales</taxon>
        <taxon>Microcoleaceae</taxon>
        <taxon>Tychonema</taxon>
    </lineage>
</organism>
<proteinExistence type="predicted"/>
<dbReference type="Proteomes" id="UP000226442">
    <property type="component" value="Unassembled WGS sequence"/>
</dbReference>
<evidence type="ECO:0000256" key="1">
    <source>
        <dbReference type="SAM" id="MobiDB-lite"/>
    </source>
</evidence>
<feature type="compositionally biased region" description="Polar residues" evidence="1">
    <location>
        <begin position="630"/>
        <end position="659"/>
    </location>
</feature>
<feature type="region of interest" description="Disordered" evidence="1">
    <location>
        <begin position="591"/>
        <end position="664"/>
    </location>
</feature>
<dbReference type="AlphaFoldDB" id="A0A2G4EZ01"/>
<evidence type="ECO:0000313" key="3">
    <source>
        <dbReference type="Proteomes" id="UP000226442"/>
    </source>
</evidence>
<feature type="compositionally biased region" description="Basic and acidic residues" evidence="1">
    <location>
        <begin position="602"/>
        <end position="615"/>
    </location>
</feature>
<name>A0A2G4EZ01_9CYAN</name>
<reference evidence="2" key="1">
    <citation type="submission" date="2017-10" db="EMBL/GenBank/DDBJ databases">
        <title>Draft genome sequence of the planktic cyanobacteria Tychonema bourrellyi isolated from alpine lentic freshwater.</title>
        <authorList>
            <person name="Tett A."/>
            <person name="Armanini F."/>
            <person name="Asnicar F."/>
            <person name="Boscaini A."/>
            <person name="Pasolli E."/>
            <person name="Zolfo M."/>
            <person name="Donati C."/>
            <person name="Salmaso N."/>
            <person name="Segata N."/>
        </authorList>
    </citation>
    <scope>NUCLEOTIDE SEQUENCE</scope>
    <source>
        <strain evidence="2">FEM_GT703</strain>
    </source>
</reference>
<comment type="caution">
    <text evidence="2">The sequence shown here is derived from an EMBL/GenBank/DDBJ whole genome shotgun (WGS) entry which is preliminary data.</text>
</comment>
<feature type="region of interest" description="Disordered" evidence="1">
    <location>
        <begin position="808"/>
        <end position="837"/>
    </location>
</feature>
<protein>
    <submittedName>
        <fullName evidence="2">Uncharacterized protein</fullName>
    </submittedName>
</protein>
<gene>
    <name evidence="2" type="ORF">CP500_014480</name>
</gene>
<feature type="region of interest" description="Disordered" evidence="1">
    <location>
        <begin position="369"/>
        <end position="399"/>
    </location>
</feature>